<dbReference type="Proteomes" id="UP001189813">
    <property type="component" value="Unassembled WGS sequence"/>
</dbReference>
<sequence length="73" mass="8387">MCFSAMYWGRVKAVYYCCTPADAKDIGFDNTKIAKEICLPLHDRSLPLIEIPSLYPTARAVYDEWFKSTGKLY</sequence>
<comment type="caution">
    <text evidence="1">The sequence shown here is derived from an EMBL/GenBank/DDBJ whole genome shotgun (WGS) entry which is preliminary data.</text>
</comment>
<evidence type="ECO:0000313" key="2">
    <source>
        <dbReference type="Proteomes" id="UP001189813"/>
    </source>
</evidence>
<gene>
    <name evidence="1" type="ORF">LMG19083_04742</name>
</gene>
<organism evidence="1 2">
    <name type="scientific">Ralstonia psammae</name>
    <dbReference type="NCBI Taxonomy" id="3058598"/>
    <lineage>
        <taxon>Bacteria</taxon>
        <taxon>Pseudomonadati</taxon>
        <taxon>Pseudomonadota</taxon>
        <taxon>Betaproteobacteria</taxon>
        <taxon>Burkholderiales</taxon>
        <taxon>Burkholderiaceae</taxon>
        <taxon>Ralstonia</taxon>
    </lineage>
</organism>
<evidence type="ECO:0000313" key="1">
    <source>
        <dbReference type="EMBL" id="CAJ0808635.1"/>
    </source>
</evidence>
<accession>A0ABM9JZP6</accession>
<dbReference type="EMBL" id="CATZBU010000021">
    <property type="protein sequence ID" value="CAJ0808635.1"/>
    <property type="molecule type" value="Genomic_DNA"/>
</dbReference>
<protein>
    <recommendedName>
        <fullName evidence="3">Guanine deaminase</fullName>
    </recommendedName>
</protein>
<dbReference type="InterPro" id="IPR016193">
    <property type="entry name" value="Cytidine_deaminase-like"/>
</dbReference>
<reference evidence="1 2" key="1">
    <citation type="submission" date="2023-07" db="EMBL/GenBank/DDBJ databases">
        <authorList>
            <person name="Peeters C."/>
        </authorList>
    </citation>
    <scope>NUCLEOTIDE SEQUENCE [LARGE SCALE GENOMIC DNA]</scope>
    <source>
        <strain evidence="1 2">LMG 19083</strain>
    </source>
</reference>
<dbReference type="Gene3D" id="3.40.140.10">
    <property type="entry name" value="Cytidine Deaminase, domain 2"/>
    <property type="match status" value="1"/>
</dbReference>
<keyword evidence="2" id="KW-1185">Reference proteome</keyword>
<evidence type="ECO:0008006" key="3">
    <source>
        <dbReference type="Google" id="ProtNLM"/>
    </source>
</evidence>
<name>A0ABM9JZP6_9RALS</name>
<dbReference type="SUPFAM" id="SSF53927">
    <property type="entry name" value="Cytidine deaminase-like"/>
    <property type="match status" value="1"/>
</dbReference>
<proteinExistence type="predicted"/>